<dbReference type="PANTHER" id="PTHR38760:SF1">
    <property type="entry name" value="ADENYLATE CYCLASE"/>
    <property type="match status" value="1"/>
</dbReference>
<proteinExistence type="inferred from homology"/>
<keyword evidence="16" id="KW-1185">Reference proteome</keyword>
<evidence type="ECO:0000256" key="4">
    <source>
        <dbReference type="ARBA" id="ARBA00012201"/>
    </source>
</evidence>
<evidence type="ECO:0000256" key="8">
    <source>
        <dbReference type="ARBA" id="ARBA00022840"/>
    </source>
</evidence>
<organism evidence="15 16">
    <name type="scientific">Frischella perrara</name>
    <dbReference type="NCBI Taxonomy" id="1267021"/>
    <lineage>
        <taxon>Bacteria</taxon>
        <taxon>Pseudomonadati</taxon>
        <taxon>Pseudomonadota</taxon>
        <taxon>Gammaproteobacteria</taxon>
        <taxon>Orbales</taxon>
        <taxon>Orbaceae</taxon>
        <taxon>Frischella</taxon>
    </lineage>
</organism>
<protein>
    <recommendedName>
        <fullName evidence="5">Adenylate cyclase</fullName>
        <ecNumber evidence="4">4.6.1.1</ecNumber>
    </recommendedName>
    <alternativeName>
        <fullName evidence="11">ATP pyrophosphate-lyase</fullName>
    </alternativeName>
    <alternativeName>
        <fullName evidence="12">Adenylyl cyclase</fullName>
    </alternativeName>
</protein>
<evidence type="ECO:0000313" key="15">
    <source>
        <dbReference type="EMBL" id="AJA45407.1"/>
    </source>
</evidence>
<evidence type="ECO:0000256" key="7">
    <source>
        <dbReference type="ARBA" id="ARBA00022741"/>
    </source>
</evidence>
<dbReference type="Proteomes" id="UP000030901">
    <property type="component" value="Chromosome"/>
</dbReference>
<dbReference type="GO" id="GO:0005524">
    <property type="term" value="F:ATP binding"/>
    <property type="evidence" value="ECO:0007669"/>
    <property type="project" value="UniProtKB-KW"/>
</dbReference>
<dbReference type="EC" id="4.6.1.1" evidence="4"/>
<dbReference type="GO" id="GO:0004016">
    <property type="term" value="F:adenylate cyclase activity"/>
    <property type="evidence" value="ECO:0007669"/>
    <property type="project" value="UniProtKB-EC"/>
</dbReference>
<keyword evidence="9" id="KW-0115">cAMP biosynthesis</keyword>
<dbReference type="AlphaFoldDB" id="A0A0A7S3M8"/>
<evidence type="ECO:0000256" key="6">
    <source>
        <dbReference type="ARBA" id="ARBA00022490"/>
    </source>
</evidence>
<dbReference type="PANTHER" id="PTHR38760">
    <property type="entry name" value="ADENYLATE CYCLASE"/>
    <property type="match status" value="1"/>
</dbReference>
<dbReference type="PIRSF" id="PIRSF001444">
    <property type="entry name" value="Adenylate_cycl"/>
    <property type="match status" value="1"/>
</dbReference>
<evidence type="ECO:0000256" key="12">
    <source>
        <dbReference type="ARBA" id="ARBA00032637"/>
    </source>
</evidence>
<dbReference type="GO" id="GO:0005737">
    <property type="term" value="C:cytoplasm"/>
    <property type="evidence" value="ECO:0007669"/>
    <property type="project" value="UniProtKB-SubCell"/>
</dbReference>
<gene>
    <name evidence="15" type="ORF">FPB0191_01591</name>
</gene>
<evidence type="ECO:0000256" key="5">
    <source>
        <dbReference type="ARBA" id="ARBA00021420"/>
    </source>
</evidence>
<evidence type="ECO:0000256" key="3">
    <source>
        <dbReference type="ARBA" id="ARBA00007901"/>
    </source>
</evidence>
<reference evidence="15 16" key="1">
    <citation type="journal article" date="2014" name="Appl. Environ. Microbiol.">
        <title>Gut symbionts from distinct hosts exhibit genotoxic activity via divergent colibactin biosynthetic pathways.</title>
        <authorList>
            <person name="Engel P."/>
            <person name="Vizcaino M.I."/>
            <person name="Crawford J.M."/>
        </authorList>
    </citation>
    <scope>NUCLEOTIDE SEQUENCE [LARGE SCALE GENOMIC DNA]</scope>
    <source>
        <strain evidence="15 16">PEB0191</strain>
    </source>
</reference>
<evidence type="ECO:0000256" key="11">
    <source>
        <dbReference type="ARBA" id="ARBA00032597"/>
    </source>
</evidence>
<dbReference type="HOGENOM" id="CLU_013280_0_0_6"/>
<evidence type="ECO:0000256" key="2">
    <source>
        <dbReference type="ARBA" id="ARBA00004496"/>
    </source>
</evidence>
<sequence>MQEYVAQVKQTLVELALIKRERALDAMPDSFHQVFLLLPALLHYHHPNLPGYMPEPVPNGISFYQPDKVIIDKLYSQFAFEDSALTQPTTKISALYSMGSTCSLGQSIDSDLDVWVCIEQNLHADERAALQQKCTLIEQWASSLGVQLTLFVVNVDRFRDKHHECLMGENCGSAQHMLLLEEFYRSANLLAGKLLLWYVIPDNFVINGQQYDSYDECILALIVSNAINREDWIDFGSLVDLSAEEYFGASLWQLYKSIDSPFKAVLKTLLLEAYSWQYPENKLIACEVKQAIQQNNMQYFCLDSYYMMLKRVTDYLHAVNDQQRLNLVRSCFYLKVNEKLSFQDTNTSWRQLLLRKLVNDWGWHHEEIANLDGCDGWKIEQARQIHEVLLQTMMTGYRHLLSFGRRNNVESLISPKDLAILTRKLYAVYEVLPGKVTIINSNISNDLSEPYLTFIHVKNDRVNRPGWYVYKQKPTFESIISHQYLEYSHSLVKLVAWCYFNRLISDKTQFFYRDGDNHNPTKLNQLVADLQSYFTIDVPSASEEALYGPCEIRHLAIMINLKEDLTLDEQQVSFEDDLSHGNVLNFGEKELSLIQSINLLYRNSWNEIRVLHFSGSLCVLDAIKTLLNRMHKDADLPNAIKIFCYSQYLAKEIKEQIEQLIERCIDLRLSTTKNNSEQFLPLRINGSSWYLFFERFGVSVHQFDNSIDFYGAVSNNKVQGRALNIQDESNELPNEIDSVACEGIIQFFFEDTQEGFDLYILNENNQVEIYRNCNGNKQNMVRDVNSFYALSDDRFTFVASSSVNFNLPQFYQILHDSDGSKKIVLFNGIE</sequence>
<evidence type="ECO:0000256" key="10">
    <source>
        <dbReference type="ARBA" id="ARBA00023239"/>
    </source>
</evidence>
<evidence type="ECO:0000313" key="16">
    <source>
        <dbReference type="Proteomes" id="UP000030901"/>
    </source>
</evidence>
<accession>A0A0A7S3M8</accession>
<dbReference type="GO" id="GO:0006171">
    <property type="term" value="P:cAMP biosynthetic process"/>
    <property type="evidence" value="ECO:0007669"/>
    <property type="project" value="UniProtKB-KW"/>
</dbReference>
<comment type="catalytic activity">
    <reaction evidence="1">
        <text>ATP = 3',5'-cyclic AMP + diphosphate</text>
        <dbReference type="Rhea" id="RHEA:15389"/>
        <dbReference type="ChEBI" id="CHEBI:30616"/>
        <dbReference type="ChEBI" id="CHEBI:33019"/>
        <dbReference type="ChEBI" id="CHEBI:58165"/>
        <dbReference type="EC" id="4.6.1.1"/>
    </reaction>
</comment>
<dbReference type="PROSITE" id="PS01092">
    <property type="entry name" value="ADENYLATE_CYCLASE_1_1"/>
    <property type="match status" value="1"/>
</dbReference>
<feature type="domain" description="Adenylate cyclase class-I N-terminal" evidence="14">
    <location>
        <begin position="6"/>
        <end position="198"/>
    </location>
</feature>
<dbReference type="Pfam" id="PF01295">
    <property type="entry name" value="Adenylate_cycl"/>
    <property type="match status" value="1"/>
</dbReference>
<evidence type="ECO:0000256" key="9">
    <source>
        <dbReference type="ARBA" id="ARBA00022998"/>
    </source>
</evidence>
<evidence type="ECO:0000256" key="13">
    <source>
        <dbReference type="RuleBase" id="RU004184"/>
    </source>
</evidence>
<name>A0A0A7S3M8_FRIPE</name>
<evidence type="ECO:0000256" key="1">
    <source>
        <dbReference type="ARBA" id="ARBA00001593"/>
    </source>
</evidence>
<dbReference type="InterPro" id="IPR024686">
    <property type="entry name" value="Adenylate_cyclase_1_CS"/>
</dbReference>
<dbReference type="STRING" id="1267021.FPB0191_01591"/>
<dbReference type="KEGG" id="fpp:FPB0191_01591"/>
<dbReference type="InterPro" id="IPR024685">
    <property type="entry name" value="Adenylate_cyclase_1_N"/>
</dbReference>
<evidence type="ECO:0000259" key="14">
    <source>
        <dbReference type="Pfam" id="PF12633"/>
    </source>
</evidence>
<comment type="similarity">
    <text evidence="3 13">Belongs to the adenylyl cyclase class-1 family.</text>
</comment>
<keyword evidence="7" id="KW-0547">Nucleotide-binding</keyword>
<dbReference type="EMBL" id="CP009056">
    <property type="protein sequence ID" value="AJA45407.1"/>
    <property type="molecule type" value="Genomic_DNA"/>
</dbReference>
<dbReference type="Pfam" id="PF12633">
    <property type="entry name" value="Adenyl_cycl_N"/>
    <property type="match status" value="1"/>
</dbReference>
<keyword evidence="6" id="KW-0963">Cytoplasm</keyword>
<keyword evidence="8" id="KW-0067">ATP-binding</keyword>
<dbReference type="InterPro" id="IPR000274">
    <property type="entry name" value="Adenylate_cyclase_1"/>
</dbReference>
<dbReference type="OrthoDB" id="5571448at2"/>
<comment type="subcellular location">
    <subcellularLocation>
        <location evidence="2">Cytoplasm</location>
    </subcellularLocation>
</comment>
<keyword evidence="10 15" id="KW-0456">Lyase</keyword>